<reference evidence="5 8" key="1">
    <citation type="submission" date="2019-12" db="EMBL/GenBank/DDBJ databases">
        <title>complete genome sequences of Pseudomonas otitidis str. WP8-S17-CRE-03 isolated from wastewater treatment plant effluent.</title>
        <authorList>
            <person name="Sekizuka T."/>
            <person name="Itokawa K."/>
            <person name="Yatsu K."/>
            <person name="Inamine Y."/>
            <person name="Kuroda M."/>
        </authorList>
    </citation>
    <scope>NUCLEOTIDE SEQUENCE [LARGE SCALE GENOMIC DNA]</scope>
    <source>
        <strain evidence="5 8">WP8-S17-CRE-03</strain>
    </source>
</reference>
<dbReference type="Pfam" id="PF00497">
    <property type="entry name" value="SBP_bac_3"/>
    <property type="match status" value="1"/>
</dbReference>
<protein>
    <recommendedName>
        <fullName evidence="4">Solute-binding protein family 3/N-terminal domain-containing protein</fullName>
    </recommendedName>
</protein>
<dbReference type="PANTHER" id="PTHR35936">
    <property type="entry name" value="MEMBRANE-BOUND LYTIC MUREIN TRANSGLYCOSYLASE F"/>
    <property type="match status" value="1"/>
</dbReference>
<gene>
    <name evidence="6" type="ORF">PtoMrB4_02040</name>
    <name evidence="5" type="ORF">WP8S17C03_02060</name>
</gene>
<evidence type="ECO:0000313" key="7">
    <source>
        <dbReference type="Proteomes" id="UP000501237"/>
    </source>
</evidence>
<dbReference type="EMBL" id="AP022213">
    <property type="protein sequence ID" value="BBT14157.1"/>
    <property type="molecule type" value="Genomic_DNA"/>
</dbReference>
<dbReference type="SUPFAM" id="SSF53850">
    <property type="entry name" value="Periplasmic binding protein-like II"/>
    <property type="match status" value="1"/>
</dbReference>
<evidence type="ECO:0000259" key="4">
    <source>
        <dbReference type="SMART" id="SM00062"/>
    </source>
</evidence>
<evidence type="ECO:0000256" key="1">
    <source>
        <dbReference type="ARBA" id="ARBA00010333"/>
    </source>
</evidence>
<accession>A0A679GH28</accession>
<dbReference type="Gene3D" id="3.40.190.10">
    <property type="entry name" value="Periplasmic binding protein-like II"/>
    <property type="match status" value="2"/>
</dbReference>
<dbReference type="RefSeq" id="WP_172432283.1">
    <property type="nucleotide sequence ID" value="NZ_AP022213.1"/>
</dbReference>
<dbReference type="SMART" id="SM00062">
    <property type="entry name" value="PBPb"/>
    <property type="match status" value="1"/>
</dbReference>
<proteinExistence type="inferred from homology"/>
<dbReference type="GeneID" id="57395413"/>
<keyword evidence="2 3" id="KW-0732">Signal</keyword>
<feature type="signal peptide" evidence="3">
    <location>
        <begin position="1"/>
        <end position="30"/>
    </location>
</feature>
<reference evidence="6 7" key="2">
    <citation type="journal article" date="2020" name="Microbiol. Resour. Announc.">
        <title>Complete genome sequence of Pseudomonas otitidis strain MrB4, isolated from Lake Biwa in Japan.</title>
        <authorList>
            <person name="Miyazaki K."/>
            <person name="Hase E."/>
            <person name="Maruya T."/>
        </authorList>
    </citation>
    <scope>NUCLEOTIDE SEQUENCE [LARGE SCALE GENOMIC DNA]</scope>
    <source>
        <strain evidence="6 7">MrB4</strain>
    </source>
</reference>
<dbReference type="EMBL" id="AP022642">
    <property type="protein sequence ID" value="BCA26227.1"/>
    <property type="molecule type" value="Genomic_DNA"/>
</dbReference>
<feature type="chain" id="PRO_5043212163" description="Solute-binding protein family 3/N-terminal domain-containing protein" evidence="3">
    <location>
        <begin position="31"/>
        <end position="256"/>
    </location>
</feature>
<feature type="domain" description="Solute-binding protein family 3/N-terminal" evidence="4">
    <location>
        <begin position="32"/>
        <end position="256"/>
    </location>
</feature>
<dbReference type="Proteomes" id="UP000501237">
    <property type="component" value="Chromosome"/>
</dbReference>
<comment type="similarity">
    <text evidence="1">Belongs to the bacterial solute-binding protein 3 family.</text>
</comment>
<dbReference type="Proteomes" id="UP000515591">
    <property type="component" value="Chromosome"/>
</dbReference>
<dbReference type="KEGG" id="poj:PtoMrB4_02040"/>
<evidence type="ECO:0000256" key="2">
    <source>
        <dbReference type="ARBA" id="ARBA00022729"/>
    </source>
</evidence>
<evidence type="ECO:0000313" key="8">
    <source>
        <dbReference type="Proteomes" id="UP000515591"/>
    </source>
</evidence>
<evidence type="ECO:0000313" key="5">
    <source>
        <dbReference type="EMBL" id="BBT14157.1"/>
    </source>
</evidence>
<name>A0A679GH28_9GAMM</name>
<dbReference type="PANTHER" id="PTHR35936:SF6">
    <property type="entry name" value="AMINO ACID ABC TRANSPORTER SUBSTRATE-BINDING PAAT FAMILY PROTEIN"/>
    <property type="match status" value="1"/>
</dbReference>
<evidence type="ECO:0000313" key="6">
    <source>
        <dbReference type="EMBL" id="BCA26227.1"/>
    </source>
</evidence>
<sequence>MAKRSACPFRGLLRLGLLLLFVAGGHVAKAEPLQVGAEDDWYPYTAWRDGRIQGMSADIVRAAFAAVGEDVELVPYPYARCMQLAQSGRLAACFNTAPNAEIERDYLLPRHPLFRDDILLWAPSYRATPVTDLGQLAGRRVAVTVGYEYGETFDRLADVVRVTVRKDISGFLMLQHDRVDYVAAYRGTTEALVRDNPELRGLFTAVATLHQPELYLSFSRQHPGAPALLQRFDEGMAIIQGNGRYRAILSQWGVGG</sequence>
<evidence type="ECO:0000256" key="3">
    <source>
        <dbReference type="SAM" id="SignalP"/>
    </source>
</evidence>
<organism evidence="6 7">
    <name type="scientific">Metapseudomonas otitidis</name>
    <dbReference type="NCBI Taxonomy" id="319939"/>
    <lineage>
        <taxon>Bacteria</taxon>
        <taxon>Pseudomonadati</taxon>
        <taxon>Pseudomonadota</taxon>
        <taxon>Gammaproteobacteria</taxon>
        <taxon>Pseudomonadales</taxon>
        <taxon>Pseudomonadaceae</taxon>
        <taxon>Metapseudomonas</taxon>
    </lineage>
</organism>
<dbReference type="InterPro" id="IPR001638">
    <property type="entry name" value="Solute-binding_3/MltF_N"/>
</dbReference>
<dbReference type="AlphaFoldDB" id="A0A679GH28"/>